<evidence type="ECO:0000313" key="3">
    <source>
        <dbReference type="EMBL" id="CAF4966416.1"/>
    </source>
</evidence>
<feature type="signal peptide" evidence="1">
    <location>
        <begin position="1"/>
        <end position="19"/>
    </location>
</feature>
<name>A0A8S3CYJ3_9BILA</name>
<feature type="non-terminal residue" evidence="3">
    <location>
        <position position="69"/>
    </location>
</feature>
<evidence type="ECO:0008006" key="5">
    <source>
        <dbReference type="Google" id="ProtNLM"/>
    </source>
</evidence>
<dbReference type="EMBL" id="CAJOBH010084639">
    <property type="protein sequence ID" value="CAF4533842.1"/>
    <property type="molecule type" value="Genomic_DNA"/>
</dbReference>
<protein>
    <recommendedName>
        <fullName evidence="5">Secreted protein</fullName>
    </recommendedName>
</protein>
<organism evidence="3 4">
    <name type="scientific">Rotaria magnacalcarata</name>
    <dbReference type="NCBI Taxonomy" id="392030"/>
    <lineage>
        <taxon>Eukaryota</taxon>
        <taxon>Metazoa</taxon>
        <taxon>Spiralia</taxon>
        <taxon>Gnathifera</taxon>
        <taxon>Rotifera</taxon>
        <taxon>Eurotatoria</taxon>
        <taxon>Bdelloidea</taxon>
        <taxon>Philodinida</taxon>
        <taxon>Philodinidae</taxon>
        <taxon>Rotaria</taxon>
    </lineage>
</organism>
<evidence type="ECO:0000256" key="1">
    <source>
        <dbReference type="SAM" id="SignalP"/>
    </source>
</evidence>
<dbReference type="AlphaFoldDB" id="A0A8S3CYJ3"/>
<proteinExistence type="predicted"/>
<dbReference type="Proteomes" id="UP000681720">
    <property type="component" value="Unassembled WGS sequence"/>
</dbReference>
<reference evidence="3" key="1">
    <citation type="submission" date="2021-02" db="EMBL/GenBank/DDBJ databases">
        <authorList>
            <person name="Nowell W R."/>
        </authorList>
    </citation>
    <scope>NUCLEOTIDE SEQUENCE</scope>
</reference>
<evidence type="ECO:0000313" key="2">
    <source>
        <dbReference type="EMBL" id="CAF4533842.1"/>
    </source>
</evidence>
<gene>
    <name evidence="2" type="ORF">BYL167_LOCUS37419</name>
    <name evidence="3" type="ORF">GIL414_LOCUS55161</name>
</gene>
<comment type="caution">
    <text evidence="3">The sequence shown here is derived from an EMBL/GenBank/DDBJ whole genome shotgun (WGS) entry which is preliminary data.</text>
</comment>
<dbReference type="Proteomes" id="UP000681967">
    <property type="component" value="Unassembled WGS sequence"/>
</dbReference>
<sequence length="69" mass="7797">MFRKVIIFFLLCQENNVLCIIPLCSYVTAGVHYLQPFISGDDQHIPLYTGCKPVNSEFNITDTNCDLAV</sequence>
<feature type="chain" id="PRO_5036273945" description="Secreted protein" evidence="1">
    <location>
        <begin position="20"/>
        <end position="69"/>
    </location>
</feature>
<evidence type="ECO:0000313" key="4">
    <source>
        <dbReference type="Proteomes" id="UP000681720"/>
    </source>
</evidence>
<keyword evidence="1" id="KW-0732">Signal</keyword>
<dbReference type="EMBL" id="CAJOBJ010195198">
    <property type="protein sequence ID" value="CAF4966416.1"/>
    <property type="molecule type" value="Genomic_DNA"/>
</dbReference>
<accession>A0A8S3CYJ3</accession>